<protein>
    <submittedName>
        <fullName evidence="1">Uncharacterized protein</fullName>
    </submittedName>
</protein>
<comment type="caution">
    <text evidence="1">The sequence shown here is derived from an EMBL/GenBank/DDBJ whole genome shotgun (WGS) entry which is preliminary data.</text>
</comment>
<accession>A0A9D1NCJ1</accession>
<dbReference type="AlphaFoldDB" id="A0A9D1NCJ1"/>
<gene>
    <name evidence="1" type="ORF">IAB14_03525</name>
</gene>
<proteinExistence type="predicted"/>
<dbReference type="EMBL" id="DVOH01000024">
    <property type="protein sequence ID" value="HIV00169.1"/>
    <property type="molecule type" value="Genomic_DNA"/>
</dbReference>
<organism evidence="1 2">
    <name type="scientific">Candidatus Stercoripulliclostridium merdipullorum</name>
    <dbReference type="NCBI Taxonomy" id="2840952"/>
    <lineage>
        <taxon>Bacteria</taxon>
        <taxon>Bacillati</taxon>
        <taxon>Bacillota</taxon>
        <taxon>Clostridia</taxon>
        <taxon>Eubacteriales</taxon>
        <taxon>Candidatus Stercoripulliclostridium</taxon>
    </lineage>
</organism>
<name>A0A9D1NCJ1_9FIRM</name>
<evidence type="ECO:0000313" key="2">
    <source>
        <dbReference type="Proteomes" id="UP000886891"/>
    </source>
</evidence>
<reference evidence="1" key="2">
    <citation type="journal article" date="2021" name="PeerJ">
        <title>Extensive microbial diversity within the chicken gut microbiome revealed by metagenomics and culture.</title>
        <authorList>
            <person name="Gilroy R."/>
            <person name="Ravi A."/>
            <person name="Getino M."/>
            <person name="Pursley I."/>
            <person name="Horton D.L."/>
            <person name="Alikhan N.F."/>
            <person name="Baker D."/>
            <person name="Gharbi K."/>
            <person name="Hall N."/>
            <person name="Watson M."/>
            <person name="Adriaenssens E.M."/>
            <person name="Foster-Nyarko E."/>
            <person name="Jarju S."/>
            <person name="Secka A."/>
            <person name="Antonio M."/>
            <person name="Oren A."/>
            <person name="Chaudhuri R.R."/>
            <person name="La Ragione R."/>
            <person name="Hildebrand F."/>
            <person name="Pallen M.J."/>
        </authorList>
    </citation>
    <scope>NUCLEOTIDE SEQUENCE</scope>
    <source>
        <strain evidence="1">23406</strain>
    </source>
</reference>
<sequence>MERFSYQGEVFYISGTMIADASFLMPPESLRAEIAKAYCDGKDLSALSESELLNVFRLCKENGALRTCIDAGQAYLNRVEGFPIEVRRILPIMTAAYRQLNEPNMAIALNREMHGKYGRDVFSVPLYTSVAAAYCDVGDFETAKKVCDYAYFRQGGGTGEKNELSLVYRRILKQTTGSGSF</sequence>
<evidence type="ECO:0000313" key="1">
    <source>
        <dbReference type="EMBL" id="HIV00169.1"/>
    </source>
</evidence>
<reference evidence="1" key="1">
    <citation type="submission" date="2020-10" db="EMBL/GenBank/DDBJ databases">
        <authorList>
            <person name="Gilroy R."/>
        </authorList>
    </citation>
    <scope>NUCLEOTIDE SEQUENCE</scope>
    <source>
        <strain evidence="1">23406</strain>
    </source>
</reference>
<dbReference type="Proteomes" id="UP000886891">
    <property type="component" value="Unassembled WGS sequence"/>
</dbReference>